<accession>A0ABU5H192</accession>
<evidence type="ECO:0008006" key="3">
    <source>
        <dbReference type="Google" id="ProtNLM"/>
    </source>
</evidence>
<organism evidence="1 2">
    <name type="scientific">Hyalangium rubrum</name>
    <dbReference type="NCBI Taxonomy" id="3103134"/>
    <lineage>
        <taxon>Bacteria</taxon>
        <taxon>Pseudomonadati</taxon>
        <taxon>Myxococcota</taxon>
        <taxon>Myxococcia</taxon>
        <taxon>Myxococcales</taxon>
        <taxon>Cystobacterineae</taxon>
        <taxon>Archangiaceae</taxon>
        <taxon>Hyalangium</taxon>
    </lineage>
</organism>
<evidence type="ECO:0000313" key="2">
    <source>
        <dbReference type="Proteomes" id="UP001291309"/>
    </source>
</evidence>
<evidence type="ECO:0000313" key="1">
    <source>
        <dbReference type="EMBL" id="MDY7227224.1"/>
    </source>
</evidence>
<comment type="caution">
    <text evidence="1">The sequence shown here is derived from an EMBL/GenBank/DDBJ whole genome shotgun (WGS) entry which is preliminary data.</text>
</comment>
<dbReference type="SUPFAM" id="SSF53383">
    <property type="entry name" value="PLP-dependent transferases"/>
    <property type="match status" value="1"/>
</dbReference>
<dbReference type="Gene3D" id="3.40.640.10">
    <property type="entry name" value="Type I PLP-dependent aspartate aminotransferase-like (Major domain)"/>
    <property type="match status" value="1"/>
</dbReference>
<dbReference type="Proteomes" id="UP001291309">
    <property type="component" value="Unassembled WGS sequence"/>
</dbReference>
<dbReference type="RefSeq" id="WP_321545953.1">
    <property type="nucleotide sequence ID" value="NZ_JAXIVS010000004.1"/>
</dbReference>
<dbReference type="InterPro" id="IPR015424">
    <property type="entry name" value="PyrdxlP-dep_Trfase"/>
</dbReference>
<proteinExistence type="predicted"/>
<dbReference type="InterPro" id="IPR015421">
    <property type="entry name" value="PyrdxlP-dep_Trfase_major"/>
</dbReference>
<reference evidence="1 2" key="1">
    <citation type="submission" date="2023-12" db="EMBL/GenBank/DDBJ databases">
        <title>the genome sequence of Hyalangium sp. s54d21.</title>
        <authorList>
            <person name="Zhang X."/>
        </authorList>
    </citation>
    <scope>NUCLEOTIDE SEQUENCE [LARGE SCALE GENOMIC DNA]</scope>
    <source>
        <strain evidence="2">s54d21</strain>
    </source>
</reference>
<protein>
    <recommendedName>
        <fullName evidence="3">Aminotransferase class I/classII domain-containing protein</fullName>
    </recommendedName>
</protein>
<sequence length="323" mass="35243">MNFEAYKRFCKELLASERGSRLVRLDCMNPPKALSALAPKLPESPPVREARELERAWREAFGLPSTGTEAQVLFGRGVRDLLRLLVQHFAREGRVLHAPSDVYPVYLVLAAEAGLPVQPFPTCPAPMLPAQAPGAAPEVMLLPEPLVPLGRVLSEAETRALEAWLGADPRRLLVLDAVYTFAPRFTAATEQLLRTGQALLVHSLAKGHLTPDLAGFALVPGAVARGLEGGQVPPLDPLALRQACFLLEHHRELPARVQARFDEQWGRVREALGSPPFELPRTGYFSTSPLSFEALLERGWLAVPGSVFGPPEARWSAVTCLLG</sequence>
<name>A0ABU5H192_9BACT</name>
<dbReference type="EMBL" id="JAXIVS010000004">
    <property type="protein sequence ID" value="MDY7227224.1"/>
    <property type="molecule type" value="Genomic_DNA"/>
</dbReference>
<keyword evidence="2" id="KW-1185">Reference proteome</keyword>
<gene>
    <name evidence="1" type="ORF">SYV04_12510</name>
</gene>